<name>A0AAV3M8M1_9GAMM</name>
<dbReference type="AlphaFoldDB" id="A0AAV3M8M1"/>
<evidence type="ECO:0000313" key="2">
    <source>
        <dbReference type="Proteomes" id="UP000022311"/>
    </source>
</evidence>
<sequence>MELNKREQEIVIELLEQLFRDGFGDEEECALYEKLKDAEASNAGN</sequence>
<dbReference type="EMBL" id="JALD01000028">
    <property type="protein sequence ID" value="EUD12092.1"/>
    <property type="molecule type" value="Genomic_DNA"/>
</dbReference>
<dbReference type="Proteomes" id="UP000022311">
    <property type="component" value="Unassembled WGS sequence"/>
</dbReference>
<protein>
    <submittedName>
        <fullName evidence="1">Uncharacterized protein</fullName>
    </submittedName>
</protein>
<organism evidence="1 2">
    <name type="scientific">Providencia alcalifaciens 205/92</name>
    <dbReference type="NCBI Taxonomy" id="1256988"/>
    <lineage>
        <taxon>Bacteria</taxon>
        <taxon>Pseudomonadati</taxon>
        <taxon>Pseudomonadota</taxon>
        <taxon>Gammaproteobacteria</taxon>
        <taxon>Enterobacterales</taxon>
        <taxon>Morganellaceae</taxon>
        <taxon>Providencia</taxon>
    </lineage>
</organism>
<gene>
    <name evidence="1" type="ORF">HMPREF1563_1571</name>
</gene>
<evidence type="ECO:0000313" key="1">
    <source>
        <dbReference type="EMBL" id="EUD12092.1"/>
    </source>
</evidence>
<comment type="caution">
    <text evidence="1">The sequence shown here is derived from an EMBL/GenBank/DDBJ whole genome shotgun (WGS) entry which is preliminary data.</text>
</comment>
<proteinExistence type="predicted"/>
<reference evidence="1 2" key="1">
    <citation type="submission" date="2014-01" db="EMBL/GenBank/DDBJ databases">
        <authorList>
            <person name="Durkin A.S."/>
            <person name="McCorrison J."/>
            <person name="Torralba M."/>
            <person name="Gillis M."/>
            <person name="Haft D.H."/>
            <person name="Methe B."/>
            <person name="Sutton G."/>
            <person name="Nelson K.E."/>
        </authorList>
    </citation>
    <scope>NUCLEOTIDE SEQUENCE [LARGE SCALE GENOMIC DNA]</scope>
    <source>
        <strain evidence="1 2">205/92</strain>
    </source>
</reference>
<accession>A0AAV3M8M1</accession>